<feature type="compositionally biased region" description="Basic and acidic residues" evidence="1">
    <location>
        <begin position="331"/>
        <end position="345"/>
    </location>
</feature>
<dbReference type="EMBL" id="JAVDXW010000001">
    <property type="protein sequence ID" value="MDR7302746.1"/>
    <property type="molecule type" value="Genomic_DNA"/>
</dbReference>
<accession>A0AAE3ZF62</accession>
<dbReference type="RefSeq" id="WP_310274538.1">
    <property type="nucleotide sequence ID" value="NZ_JAVDXW010000001.1"/>
</dbReference>
<gene>
    <name evidence="4" type="ORF">JOF55_002927</name>
</gene>
<evidence type="ECO:0000256" key="2">
    <source>
        <dbReference type="SAM" id="Phobius"/>
    </source>
</evidence>
<feature type="transmembrane region" description="Helical" evidence="2">
    <location>
        <begin position="66"/>
        <end position="84"/>
    </location>
</feature>
<feature type="transmembrane region" description="Helical" evidence="2">
    <location>
        <begin position="135"/>
        <end position="155"/>
    </location>
</feature>
<protein>
    <recommendedName>
        <fullName evidence="3">DUF6542 domain-containing protein</fullName>
    </recommendedName>
</protein>
<keyword evidence="2" id="KW-1133">Transmembrane helix</keyword>
<feature type="transmembrane region" description="Helical" evidence="2">
    <location>
        <begin position="39"/>
        <end position="60"/>
    </location>
</feature>
<evidence type="ECO:0000256" key="1">
    <source>
        <dbReference type="SAM" id="MobiDB-lite"/>
    </source>
</evidence>
<evidence type="ECO:0000313" key="5">
    <source>
        <dbReference type="Proteomes" id="UP001180845"/>
    </source>
</evidence>
<feature type="transmembrane region" description="Helical" evidence="2">
    <location>
        <begin position="96"/>
        <end position="115"/>
    </location>
</feature>
<feature type="domain" description="DUF6542" evidence="3">
    <location>
        <begin position="36"/>
        <end position="156"/>
    </location>
</feature>
<feature type="compositionally biased region" description="Basic and acidic residues" evidence="1">
    <location>
        <begin position="278"/>
        <end position="291"/>
    </location>
</feature>
<dbReference type="Proteomes" id="UP001180845">
    <property type="component" value="Unassembled WGS sequence"/>
</dbReference>
<keyword evidence="5" id="KW-1185">Reference proteome</keyword>
<feature type="compositionally biased region" description="Basic residues" evidence="1">
    <location>
        <begin position="374"/>
        <end position="384"/>
    </location>
</feature>
<dbReference type="Pfam" id="PF20177">
    <property type="entry name" value="DUF6542"/>
    <property type="match status" value="1"/>
</dbReference>
<sequence length="384" mass="39682">MTALPEHQSTSSPATGGPDGDDTDWAESSVFGGTRGMPWWGAVVLATLLTALGTLLDVLIWNRPGILFTACYVVGCLLAVALVRRRSLFGPMVQPPLVLAIIMPIIVLTVGSGIARDAGTTELVLAVASPLIKGFPAMAMTTGVVLGVGLLRMFVLESGKPAGRAGRGSKGNSEATAKKAARSSADRSSREQSAGGRGKQAADEGAKRPSEAAGKQRSQGKGRGSRTPAAGSEAEQRAAGRPQRRGDTGGSAAEGRSKPSGAGKQRPRPGVGAGGTSDNRKARPHGQERGEQSAGGRTPGEQNGRPRGRSRGEQPPNGGQARGNQPPGRARGSEARPERGDRSTPPERSSGPRSAPPGRAKPPERSSGGEQPPRRPRRPRREGE</sequence>
<name>A0AAE3ZF62_9ACTN</name>
<feature type="region of interest" description="Disordered" evidence="1">
    <location>
        <begin position="161"/>
        <end position="384"/>
    </location>
</feature>
<proteinExistence type="predicted"/>
<dbReference type="AlphaFoldDB" id="A0AAE3ZF62"/>
<organism evidence="4 5">
    <name type="scientific">Haloactinomyces albus</name>
    <dbReference type="NCBI Taxonomy" id="1352928"/>
    <lineage>
        <taxon>Bacteria</taxon>
        <taxon>Bacillati</taxon>
        <taxon>Actinomycetota</taxon>
        <taxon>Actinomycetes</taxon>
        <taxon>Actinopolysporales</taxon>
        <taxon>Actinopolysporaceae</taxon>
        <taxon>Haloactinomyces</taxon>
    </lineage>
</organism>
<evidence type="ECO:0000259" key="3">
    <source>
        <dbReference type="Pfam" id="PF20177"/>
    </source>
</evidence>
<evidence type="ECO:0000313" key="4">
    <source>
        <dbReference type="EMBL" id="MDR7302746.1"/>
    </source>
</evidence>
<keyword evidence="2" id="KW-0812">Transmembrane</keyword>
<dbReference type="InterPro" id="IPR046672">
    <property type="entry name" value="DUF6542"/>
</dbReference>
<keyword evidence="2" id="KW-0472">Membrane</keyword>
<feature type="compositionally biased region" description="Basic and acidic residues" evidence="1">
    <location>
        <begin position="200"/>
        <end position="210"/>
    </location>
</feature>
<comment type="caution">
    <text evidence="4">The sequence shown here is derived from an EMBL/GenBank/DDBJ whole genome shotgun (WGS) entry which is preliminary data.</text>
</comment>
<feature type="region of interest" description="Disordered" evidence="1">
    <location>
        <begin position="1"/>
        <end position="27"/>
    </location>
</feature>
<reference evidence="4" key="1">
    <citation type="submission" date="2023-07" db="EMBL/GenBank/DDBJ databases">
        <title>Sequencing the genomes of 1000 actinobacteria strains.</title>
        <authorList>
            <person name="Klenk H.-P."/>
        </authorList>
    </citation>
    <scope>NUCLEOTIDE SEQUENCE</scope>
    <source>
        <strain evidence="4">DSM 45977</strain>
    </source>
</reference>